<dbReference type="EnsemblPlants" id="KRG89978">
    <property type="protein sequence ID" value="KRG89978"/>
    <property type="gene ID" value="GLYMA_20G058800"/>
</dbReference>
<keyword evidence="3" id="KW-1185">Reference proteome</keyword>
<reference evidence="1" key="3">
    <citation type="submission" date="2018-07" db="EMBL/GenBank/DDBJ databases">
        <title>WGS assembly of Glycine max.</title>
        <authorList>
            <person name="Schmutz J."/>
            <person name="Cannon S."/>
            <person name="Schlueter J."/>
            <person name="Ma J."/>
            <person name="Mitros T."/>
            <person name="Nelson W."/>
            <person name="Hyten D."/>
            <person name="Song Q."/>
            <person name="Thelen J."/>
            <person name="Cheng J."/>
            <person name="Xu D."/>
            <person name="Hellsten U."/>
            <person name="May G."/>
            <person name="Yu Y."/>
            <person name="Sakurai T."/>
            <person name="Umezawa T."/>
            <person name="Bhattacharyya M."/>
            <person name="Sandhu D."/>
            <person name="Valliyodan B."/>
            <person name="Lindquist E."/>
            <person name="Peto M."/>
            <person name="Grant D."/>
            <person name="Shu S."/>
            <person name="Goodstein D."/>
            <person name="Barry K."/>
            <person name="Futrell-Griggs M."/>
            <person name="Abernathy B."/>
            <person name="Du J."/>
            <person name="Tian Z."/>
            <person name="Zhu L."/>
            <person name="Gill N."/>
            <person name="Joshi T."/>
            <person name="Libault M."/>
            <person name="Sethuraman A."/>
            <person name="Zhang X."/>
            <person name="Shinozaki K."/>
            <person name="Nguyen H."/>
            <person name="Wing R."/>
            <person name="Cregan P."/>
            <person name="Specht J."/>
            <person name="Grimwood J."/>
            <person name="Rokhsar D."/>
            <person name="Stacey G."/>
            <person name="Shoemaker R."/>
            <person name="Jackson S."/>
        </authorList>
    </citation>
    <scope>NUCLEOTIDE SEQUENCE</scope>
    <source>
        <tissue evidence="1">Callus</tissue>
    </source>
</reference>
<dbReference type="AlphaFoldDB" id="A0A0R0EIV1"/>
<organism evidence="1">
    <name type="scientific">Glycine max</name>
    <name type="common">Soybean</name>
    <name type="synonym">Glycine hispida</name>
    <dbReference type="NCBI Taxonomy" id="3847"/>
    <lineage>
        <taxon>Eukaryota</taxon>
        <taxon>Viridiplantae</taxon>
        <taxon>Streptophyta</taxon>
        <taxon>Embryophyta</taxon>
        <taxon>Tracheophyta</taxon>
        <taxon>Spermatophyta</taxon>
        <taxon>Magnoliopsida</taxon>
        <taxon>eudicotyledons</taxon>
        <taxon>Gunneridae</taxon>
        <taxon>Pentapetalae</taxon>
        <taxon>rosids</taxon>
        <taxon>fabids</taxon>
        <taxon>Fabales</taxon>
        <taxon>Fabaceae</taxon>
        <taxon>Papilionoideae</taxon>
        <taxon>50 kb inversion clade</taxon>
        <taxon>NPAAA clade</taxon>
        <taxon>indigoferoid/millettioid clade</taxon>
        <taxon>Phaseoleae</taxon>
        <taxon>Glycine</taxon>
        <taxon>Glycine subgen. Soja</taxon>
    </lineage>
</organism>
<gene>
    <name evidence="1" type="ORF">GLYMA_20G058800</name>
</gene>
<dbReference type="Proteomes" id="UP000008827">
    <property type="component" value="Chromosome 20"/>
</dbReference>
<evidence type="ECO:0000313" key="3">
    <source>
        <dbReference type="Proteomes" id="UP000008827"/>
    </source>
</evidence>
<dbReference type="InParanoid" id="A0A0R0EIV1"/>
<proteinExistence type="predicted"/>
<dbReference type="InterPro" id="IPR029045">
    <property type="entry name" value="ClpP/crotonase-like_dom_sf"/>
</dbReference>
<evidence type="ECO:0000313" key="2">
    <source>
        <dbReference type="EnsemblPlants" id="KRG89978"/>
    </source>
</evidence>
<dbReference type="OMA" id="HETPGFL"/>
<name>A0A0R0EIV1_SOYBN</name>
<dbReference type="GO" id="GO:0004165">
    <property type="term" value="F:delta(3)-delta(2)-enoyl-CoA isomerase activity"/>
    <property type="evidence" value="ECO:0000318"/>
    <property type="project" value="GO_Central"/>
</dbReference>
<dbReference type="Gramene" id="KRG89978">
    <property type="protein sequence ID" value="KRG89978"/>
    <property type="gene ID" value="GLYMA_20G058800"/>
</dbReference>
<dbReference type="SMR" id="A0A0R0EIV1"/>
<accession>A0A0R0EIV1</accession>
<sequence>MCTLKKRGNIFILTLTGEGEHRLNPTLLDSIQSSLHRVPQEATASSALVTTVHDKFFSNAYDIAWAQSSDEVKERMILMDSLLHSPTIAAVIGHASAASYTLAFAFTHVLLCSDRGFLYMSELDINLVVPTWFMAL</sequence>
<dbReference type="GO" id="GO:0006635">
    <property type="term" value="P:fatty acid beta-oxidation"/>
    <property type="evidence" value="ECO:0000318"/>
    <property type="project" value="GO_Central"/>
</dbReference>
<evidence type="ECO:0000313" key="1">
    <source>
        <dbReference type="EMBL" id="KRG89978.1"/>
    </source>
</evidence>
<dbReference type="PANTHER" id="PTHR11941:SF84">
    <property type="entry name" value="ENOYL-COA DELTA ISOMERASE 1, PEROXISOMAL"/>
    <property type="match status" value="1"/>
</dbReference>
<dbReference type="PANTHER" id="PTHR11941">
    <property type="entry name" value="ENOYL-COA HYDRATASE-RELATED"/>
    <property type="match status" value="1"/>
</dbReference>
<reference evidence="1 2" key="1">
    <citation type="journal article" date="2010" name="Nature">
        <title>Genome sequence of the palaeopolyploid soybean.</title>
        <authorList>
            <person name="Schmutz J."/>
            <person name="Cannon S.B."/>
            <person name="Schlueter J."/>
            <person name="Ma J."/>
            <person name="Mitros T."/>
            <person name="Nelson W."/>
            <person name="Hyten D.L."/>
            <person name="Song Q."/>
            <person name="Thelen J.J."/>
            <person name="Cheng J."/>
            <person name="Xu D."/>
            <person name="Hellsten U."/>
            <person name="May G.D."/>
            <person name="Yu Y."/>
            <person name="Sakurai T."/>
            <person name="Umezawa T."/>
            <person name="Bhattacharyya M.K."/>
            <person name="Sandhu D."/>
            <person name="Valliyodan B."/>
            <person name="Lindquist E."/>
            <person name="Peto M."/>
            <person name="Grant D."/>
            <person name="Shu S."/>
            <person name="Goodstein D."/>
            <person name="Barry K."/>
            <person name="Futrell-Griggs M."/>
            <person name="Abernathy B."/>
            <person name="Du J."/>
            <person name="Tian Z."/>
            <person name="Zhu L."/>
            <person name="Gill N."/>
            <person name="Joshi T."/>
            <person name="Libault M."/>
            <person name="Sethuraman A."/>
            <person name="Zhang X.-C."/>
            <person name="Shinozaki K."/>
            <person name="Nguyen H.T."/>
            <person name="Wing R.A."/>
            <person name="Cregan P."/>
            <person name="Specht J."/>
            <person name="Grimwood J."/>
            <person name="Rokhsar D."/>
            <person name="Stacey G."/>
            <person name="Shoemaker R.C."/>
            <person name="Jackson S.A."/>
        </authorList>
    </citation>
    <scope>NUCLEOTIDE SEQUENCE</scope>
    <source>
        <strain evidence="2">cv. Williams 82</strain>
        <tissue evidence="1">Callus</tissue>
    </source>
</reference>
<protein>
    <submittedName>
        <fullName evidence="1 2">Uncharacterized protein</fullName>
    </submittedName>
</protein>
<dbReference type="STRING" id="3847.A0A0R0EIV1"/>
<reference evidence="2" key="2">
    <citation type="submission" date="2018-02" db="UniProtKB">
        <authorList>
            <consortium name="EnsemblPlants"/>
        </authorList>
    </citation>
    <scope>IDENTIFICATION</scope>
    <source>
        <strain evidence="2">Williams 82</strain>
    </source>
</reference>
<dbReference type="Gene3D" id="3.90.226.10">
    <property type="entry name" value="2-enoyl-CoA Hydratase, Chain A, domain 1"/>
    <property type="match status" value="1"/>
</dbReference>
<dbReference type="EMBL" id="CM000853">
    <property type="protein sequence ID" value="KRG89978.1"/>
    <property type="molecule type" value="Genomic_DNA"/>
</dbReference>
<dbReference type="SUPFAM" id="SSF52096">
    <property type="entry name" value="ClpP/crotonase"/>
    <property type="match status" value="1"/>
</dbReference>